<dbReference type="Proteomes" id="UP000195611">
    <property type="component" value="Unassembled WGS sequence"/>
</dbReference>
<evidence type="ECO:0000256" key="3">
    <source>
        <dbReference type="ARBA" id="ARBA00022448"/>
    </source>
</evidence>
<evidence type="ECO:0000256" key="7">
    <source>
        <dbReference type="ARBA" id="ARBA00023136"/>
    </source>
</evidence>
<protein>
    <submittedName>
        <fullName evidence="9">Malate permease</fullName>
    </submittedName>
</protein>
<evidence type="ECO:0000256" key="1">
    <source>
        <dbReference type="ARBA" id="ARBA00004651"/>
    </source>
</evidence>
<feature type="transmembrane region" description="Helical" evidence="8">
    <location>
        <begin position="110"/>
        <end position="131"/>
    </location>
</feature>
<evidence type="ECO:0000256" key="6">
    <source>
        <dbReference type="ARBA" id="ARBA00022989"/>
    </source>
</evidence>
<feature type="transmembrane region" description="Helical" evidence="8">
    <location>
        <begin position="51"/>
        <end position="76"/>
    </location>
</feature>
<evidence type="ECO:0000256" key="4">
    <source>
        <dbReference type="ARBA" id="ARBA00022475"/>
    </source>
</evidence>
<dbReference type="GO" id="GO:0055085">
    <property type="term" value="P:transmembrane transport"/>
    <property type="evidence" value="ECO:0007669"/>
    <property type="project" value="InterPro"/>
</dbReference>
<dbReference type="EMBL" id="FUKW01000038">
    <property type="protein sequence ID" value="SJN22378.1"/>
    <property type="molecule type" value="Genomic_DNA"/>
</dbReference>
<dbReference type="InterPro" id="IPR038770">
    <property type="entry name" value="Na+/solute_symporter_sf"/>
</dbReference>
<proteinExistence type="inferred from homology"/>
<feature type="transmembrane region" description="Helical" evidence="8">
    <location>
        <begin position="207"/>
        <end position="228"/>
    </location>
</feature>
<name>A0A1R4IRK5_9LACT</name>
<sequence length="294" mass="32672">MFFVAIFGFLLVRLKVLDMYGSQQIANMTTRFVIPIVLMMSFQQEYNSKHLSLLTFALVGSFLIMITRILMVSFLLKSGTKIDRFAVVFSNTALVGIPIVLPLLGYEGIFYLSMYIVASGIFQFTYGIWLLSEGKQTVTLRQALANPATIGAFAGLVLYLLRINLPSVIYNGFDKIADISSPLGMILLGGYLARTNLKDIFLVKKNYWTVLVRLILTPLVGLIMIWLLPIQNESVLLVLSIANCTPTAVNTAMFSQIYGGDYEYGARLIVLASILAMISMPIMITLSNFILSIN</sequence>
<comment type="subcellular location">
    <subcellularLocation>
        <location evidence="1">Cell membrane</location>
        <topology evidence="1">Multi-pass membrane protein</topology>
    </subcellularLocation>
</comment>
<gene>
    <name evidence="9" type="ORF">FM115_02235</name>
</gene>
<dbReference type="InterPro" id="IPR004776">
    <property type="entry name" value="Mem_transp_PIN-like"/>
</dbReference>
<dbReference type="GO" id="GO:0005886">
    <property type="term" value="C:plasma membrane"/>
    <property type="evidence" value="ECO:0007669"/>
    <property type="project" value="UniProtKB-SubCell"/>
</dbReference>
<keyword evidence="4" id="KW-1003">Cell membrane</keyword>
<keyword evidence="6 8" id="KW-1133">Transmembrane helix</keyword>
<dbReference type="PANTHER" id="PTHR36838">
    <property type="entry name" value="AUXIN EFFLUX CARRIER FAMILY PROTEIN"/>
    <property type="match status" value="1"/>
</dbReference>
<feature type="transmembrane region" description="Helical" evidence="8">
    <location>
        <begin position="143"/>
        <end position="161"/>
    </location>
</feature>
<reference evidence="9 10" key="1">
    <citation type="submission" date="2017-02" db="EMBL/GenBank/DDBJ databases">
        <authorList>
            <person name="Peterson S.W."/>
        </authorList>
    </citation>
    <scope>NUCLEOTIDE SEQUENCE [LARGE SCALE GENOMIC DNA]</scope>
    <source>
        <strain evidence="9 10">42ea</strain>
    </source>
</reference>
<evidence type="ECO:0000313" key="9">
    <source>
        <dbReference type="EMBL" id="SJN22378.1"/>
    </source>
</evidence>
<keyword evidence="5 8" id="KW-0812">Transmembrane</keyword>
<accession>A0A1R4IRK5</accession>
<feature type="transmembrane region" description="Helical" evidence="8">
    <location>
        <begin position="264"/>
        <end position="291"/>
    </location>
</feature>
<dbReference type="AlphaFoldDB" id="A0A1R4IRK5"/>
<dbReference type="PANTHER" id="PTHR36838:SF1">
    <property type="entry name" value="SLR1864 PROTEIN"/>
    <property type="match status" value="1"/>
</dbReference>
<evidence type="ECO:0000256" key="5">
    <source>
        <dbReference type="ARBA" id="ARBA00022692"/>
    </source>
</evidence>
<evidence type="ECO:0000256" key="2">
    <source>
        <dbReference type="ARBA" id="ARBA00010145"/>
    </source>
</evidence>
<feature type="transmembrane region" description="Helical" evidence="8">
    <location>
        <begin position="85"/>
        <end position="104"/>
    </location>
</feature>
<keyword evidence="3" id="KW-0813">Transport</keyword>
<evidence type="ECO:0000256" key="8">
    <source>
        <dbReference type="SAM" id="Phobius"/>
    </source>
</evidence>
<organism evidence="9 10">
    <name type="scientific">Marinilactibacillus psychrotolerans 42ea</name>
    <dbReference type="NCBI Taxonomy" id="1255609"/>
    <lineage>
        <taxon>Bacteria</taxon>
        <taxon>Bacillati</taxon>
        <taxon>Bacillota</taxon>
        <taxon>Bacilli</taxon>
        <taxon>Lactobacillales</taxon>
        <taxon>Carnobacteriaceae</taxon>
        <taxon>Marinilactibacillus</taxon>
    </lineage>
</organism>
<keyword evidence="7 8" id="KW-0472">Membrane</keyword>
<dbReference type="Gene3D" id="1.20.1530.20">
    <property type="match status" value="1"/>
</dbReference>
<evidence type="ECO:0000313" key="10">
    <source>
        <dbReference type="Proteomes" id="UP000195611"/>
    </source>
</evidence>
<feature type="transmembrane region" description="Helical" evidence="8">
    <location>
        <begin position="235"/>
        <end position="258"/>
    </location>
</feature>
<comment type="similarity">
    <text evidence="2">Belongs to the auxin efflux carrier (TC 2.A.69) family.</text>
</comment>
<dbReference type="Pfam" id="PF03547">
    <property type="entry name" value="Mem_trans"/>
    <property type="match status" value="2"/>
</dbReference>